<dbReference type="InterPro" id="IPR029063">
    <property type="entry name" value="SAM-dependent_MTases_sf"/>
</dbReference>
<dbReference type="PANTHER" id="PTHR43861:SF6">
    <property type="entry name" value="METHYLTRANSFERASE TYPE 11"/>
    <property type="match status" value="1"/>
</dbReference>
<feature type="domain" description="Methyltransferase type 11" evidence="1">
    <location>
        <begin position="44"/>
        <end position="136"/>
    </location>
</feature>
<dbReference type="CDD" id="cd02440">
    <property type="entry name" value="AdoMet_MTases"/>
    <property type="match status" value="1"/>
</dbReference>
<dbReference type="InterPro" id="IPR013216">
    <property type="entry name" value="Methyltransf_11"/>
</dbReference>
<dbReference type="AlphaFoldDB" id="A0A2H0WQG8"/>
<dbReference type="Proteomes" id="UP000230775">
    <property type="component" value="Unassembled WGS sequence"/>
</dbReference>
<dbReference type="EMBL" id="PEZI01000008">
    <property type="protein sequence ID" value="PIS14867.1"/>
    <property type="molecule type" value="Genomic_DNA"/>
</dbReference>
<protein>
    <recommendedName>
        <fullName evidence="1">Methyltransferase type 11 domain-containing protein</fullName>
    </recommendedName>
</protein>
<evidence type="ECO:0000259" key="1">
    <source>
        <dbReference type="Pfam" id="PF08241"/>
    </source>
</evidence>
<name>A0A2H0WQG8_9BACT</name>
<reference evidence="3" key="1">
    <citation type="submission" date="2017-09" db="EMBL/GenBank/DDBJ databases">
        <title>Depth-based differentiation of microbial function through sediment-hosted aquifers and enrichment of novel symbionts in the deep terrestrial subsurface.</title>
        <authorList>
            <person name="Probst A.J."/>
            <person name="Ladd B."/>
            <person name="Jarett J.K."/>
            <person name="Geller-Mcgrath D.E."/>
            <person name="Sieber C.M.K."/>
            <person name="Emerson J.B."/>
            <person name="Anantharaman K."/>
            <person name="Thomas B.C."/>
            <person name="Malmstrom R."/>
            <person name="Stieglmeier M."/>
            <person name="Klingl A."/>
            <person name="Woyke T."/>
            <person name="Ryan C.M."/>
            <person name="Banfield J.F."/>
        </authorList>
    </citation>
    <scope>NUCLEOTIDE SEQUENCE [LARGE SCALE GENOMIC DNA]</scope>
</reference>
<proteinExistence type="predicted"/>
<organism evidence="2 3">
    <name type="scientific">Candidatus Shapirobacteria bacterium CG09_land_8_20_14_0_10_39_12</name>
    <dbReference type="NCBI Taxonomy" id="1974885"/>
    <lineage>
        <taxon>Bacteria</taxon>
        <taxon>Candidatus Shapironibacteriota</taxon>
    </lineage>
</organism>
<sequence>MNAYYSDIRPQMHDFASRKLKAIRIIKTLENFLGNNKLKKLKILDVGSSTGIIDSVLATKLGEVWGIDIDKKGVNFAQKNFKYKNLHFKIGSALKLEFDNNMFDVVICAHVYEHVANPKKLFDEIYRVLQPGGVCYLAAINALWPIEPHYNLPFLSWLPKNLGNFYVKVFGKAKKYYENPMFYYQLKNLVKKFKITDYTVKILTSPKKFGYQNPPIPKFLANYLKYLTPTFFWLLTKNE</sequence>
<evidence type="ECO:0000313" key="3">
    <source>
        <dbReference type="Proteomes" id="UP000230775"/>
    </source>
</evidence>
<evidence type="ECO:0000313" key="2">
    <source>
        <dbReference type="EMBL" id="PIS14867.1"/>
    </source>
</evidence>
<dbReference type="PANTHER" id="PTHR43861">
    <property type="entry name" value="TRANS-ACONITATE 2-METHYLTRANSFERASE-RELATED"/>
    <property type="match status" value="1"/>
</dbReference>
<gene>
    <name evidence="2" type="ORF">COT64_00380</name>
</gene>
<dbReference type="SUPFAM" id="SSF53335">
    <property type="entry name" value="S-adenosyl-L-methionine-dependent methyltransferases"/>
    <property type="match status" value="1"/>
</dbReference>
<comment type="caution">
    <text evidence="2">The sequence shown here is derived from an EMBL/GenBank/DDBJ whole genome shotgun (WGS) entry which is preliminary data.</text>
</comment>
<dbReference type="Pfam" id="PF08241">
    <property type="entry name" value="Methyltransf_11"/>
    <property type="match status" value="1"/>
</dbReference>
<accession>A0A2H0WQG8</accession>
<dbReference type="GO" id="GO:0008757">
    <property type="term" value="F:S-adenosylmethionine-dependent methyltransferase activity"/>
    <property type="evidence" value="ECO:0007669"/>
    <property type="project" value="InterPro"/>
</dbReference>
<dbReference type="Gene3D" id="3.40.50.150">
    <property type="entry name" value="Vaccinia Virus protein VP39"/>
    <property type="match status" value="1"/>
</dbReference>